<accession>A0A5C6AIE1</accession>
<dbReference type="Proteomes" id="UP000317421">
    <property type="component" value="Unassembled WGS sequence"/>
</dbReference>
<dbReference type="EMBL" id="SJPR01000001">
    <property type="protein sequence ID" value="TWT99399.1"/>
    <property type="molecule type" value="Genomic_DNA"/>
</dbReference>
<dbReference type="AlphaFoldDB" id="A0A5C6AIE1"/>
<dbReference type="Gene3D" id="2.60.120.260">
    <property type="entry name" value="Galactose-binding domain-like"/>
    <property type="match status" value="1"/>
</dbReference>
<feature type="signal peptide" evidence="1">
    <location>
        <begin position="1"/>
        <end position="23"/>
    </location>
</feature>
<feature type="chain" id="PRO_5022899141" description="PEP-CTERM protein-sorting domain-containing protein" evidence="1">
    <location>
        <begin position="24"/>
        <end position="216"/>
    </location>
</feature>
<protein>
    <recommendedName>
        <fullName evidence="4">PEP-CTERM protein-sorting domain-containing protein</fullName>
    </recommendedName>
</protein>
<dbReference type="OrthoDB" id="271014at2"/>
<comment type="caution">
    <text evidence="2">The sequence shown here is derived from an EMBL/GenBank/DDBJ whole genome shotgun (WGS) entry which is preliminary data.</text>
</comment>
<dbReference type="RefSeq" id="WP_146442055.1">
    <property type="nucleotide sequence ID" value="NZ_SJPR01000001.1"/>
</dbReference>
<evidence type="ECO:0000313" key="3">
    <source>
        <dbReference type="Proteomes" id="UP000317421"/>
    </source>
</evidence>
<evidence type="ECO:0008006" key="4">
    <source>
        <dbReference type="Google" id="ProtNLM"/>
    </source>
</evidence>
<evidence type="ECO:0000313" key="2">
    <source>
        <dbReference type="EMBL" id="TWT99399.1"/>
    </source>
</evidence>
<organism evidence="2 3">
    <name type="scientific">Botrimarina colliarenosi</name>
    <dbReference type="NCBI Taxonomy" id="2528001"/>
    <lineage>
        <taxon>Bacteria</taxon>
        <taxon>Pseudomonadati</taxon>
        <taxon>Planctomycetota</taxon>
        <taxon>Planctomycetia</taxon>
        <taxon>Pirellulales</taxon>
        <taxon>Lacipirellulaceae</taxon>
        <taxon>Botrimarina</taxon>
    </lineage>
</organism>
<evidence type="ECO:0000256" key="1">
    <source>
        <dbReference type="SAM" id="SignalP"/>
    </source>
</evidence>
<keyword evidence="1" id="KW-0732">Signal</keyword>
<gene>
    <name evidence="2" type="ORF">Pla108_03360</name>
</gene>
<proteinExistence type="predicted"/>
<sequence length="216" mass="22865" precursor="true">MKSLVLFSATLAVALFANATAQAAHLDNPNQLIDPSFEGTITTDGAPFIGTWEGFSAGLSSTSDFTTTSPRTGAQSLEMNIGPDTNLFAGAFQDVYFGPALAGADAWFSGWHQSVGTTGGSEYRIEWRDSVGNVEVSRTQLTASPAGSGYEEFIIADTIPAGADTARLVYAIQSFGGALNQTVYVDDVNFNYVRIPEPTTALLALVGLAPLARRRR</sequence>
<keyword evidence="3" id="KW-1185">Reference proteome</keyword>
<reference evidence="2 3" key="1">
    <citation type="submission" date="2019-02" db="EMBL/GenBank/DDBJ databases">
        <title>Deep-cultivation of Planctomycetes and their phenomic and genomic characterization uncovers novel biology.</title>
        <authorList>
            <person name="Wiegand S."/>
            <person name="Jogler M."/>
            <person name="Boedeker C."/>
            <person name="Pinto D."/>
            <person name="Vollmers J."/>
            <person name="Rivas-Marin E."/>
            <person name="Kohn T."/>
            <person name="Peeters S.H."/>
            <person name="Heuer A."/>
            <person name="Rast P."/>
            <person name="Oberbeckmann S."/>
            <person name="Bunk B."/>
            <person name="Jeske O."/>
            <person name="Meyerdierks A."/>
            <person name="Storesund J.E."/>
            <person name="Kallscheuer N."/>
            <person name="Luecker S."/>
            <person name="Lage O.M."/>
            <person name="Pohl T."/>
            <person name="Merkel B.J."/>
            <person name="Hornburger P."/>
            <person name="Mueller R.-W."/>
            <person name="Bruemmer F."/>
            <person name="Labrenz M."/>
            <person name="Spormann A.M."/>
            <person name="Op Den Camp H."/>
            <person name="Overmann J."/>
            <person name="Amann R."/>
            <person name="Jetten M.S.M."/>
            <person name="Mascher T."/>
            <person name="Medema M.H."/>
            <person name="Devos D.P."/>
            <person name="Kaster A.-K."/>
            <person name="Ovreas L."/>
            <person name="Rohde M."/>
            <person name="Galperin M.Y."/>
            <person name="Jogler C."/>
        </authorList>
    </citation>
    <scope>NUCLEOTIDE SEQUENCE [LARGE SCALE GENOMIC DNA]</scope>
    <source>
        <strain evidence="2 3">Pla108</strain>
    </source>
</reference>
<name>A0A5C6AIE1_9BACT</name>